<accession>A0A0M3JUB4</accession>
<dbReference type="EMBL" id="UYRR01031050">
    <property type="protein sequence ID" value="VDK44611.1"/>
    <property type="molecule type" value="Genomic_DNA"/>
</dbReference>
<organism evidence="3">
    <name type="scientific">Anisakis simplex</name>
    <name type="common">Herring worm</name>
    <dbReference type="NCBI Taxonomy" id="6269"/>
    <lineage>
        <taxon>Eukaryota</taxon>
        <taxon>Metazoa</taxon>
        <taxon>Ecdysozoa</taxon>
        <taxon>Nematoda</taxon>
        <taxon>Chromadorea</taxon>
        <taxon>Rhabditida</taxon>
        <taxon>Spirurina</taxon>
        <taxon>Ascaridomorpha</taxon>
        <taxon>Ascaridoidea</taxon>
        <taxon>Anisakidae</taxon>
        <taxon>Anisakis</taxon>
        <taxon>Anisakis simplex complex</taxon>
    </lineage>
</organism>
<proteinExistence type="predicted"/>
<evidence type="ECO:0000313" key="3">
    <source>
        <dbReference type="WBParaSite" id="ASIM_0001175901-mRNA-1"/>
    </source>
</evidence>
<keyword evidence="2" id="KW-1185">Reference proteome</keyword>
<protein>
    <submittedName>
        <fullName evidence="3">Transposase</fullName>
    </submittedName>
</protein>
<reference evidence="3" key="1">
    <citation type="submission" date="2017-02" db="UniProtKB">
        <authorList>
            <consortium name="WormBaseParasite"/>
        </authorList>
    </citation>
    <scope>IDENTIFICATION</scope>
</reference>
<dbReference type="WBParaSite" id="ASIM_0001175901-mRNA-1">
    <property type="protein sequence ID" value="ASIM_0001175901-mRNA-1"/>
    <property type="gene ID" value="ASIM_0001175901"/>
</dbReference>
<reference evidence="1 2" key="2">
    <citation type="submission" date="2018-11" db="EMBL/GenBank/DDBJ databases">
        <authorList>
            <consortium name="Pathogen Informatics"/>
        </authorList>
    </citation>
    <scope>NUCLEOTIDE SEQUENCE [LARGE SCALE GENOMIC DNA]</scope>
</reference>
<name>A0A0M3JUB4_ANISI</name>
<evidence type="ECO:0000313" key="1">
    <source>
        <dbReference type="EMBL" id="VDK44611.1"/>
    </source>
</evidence>
<dbReference type="Proteomes" id="UP000267096">
    <property type="component" value="Unassembled WGS sequence"/>
</dbReference>
<sequence length="93" mass="10571">MVRCASTQQDDRKAVIIMREFAKQNIDLSRTRHSTSDKLELSEEGAKDTFFSMGQLNGTPHQGTDRFVIRNTISIKRVPIIPVSRYNASAYQP</sequence>
<gene>
    <name evidence="1" type="ORF">ASIM_LOCUS11225</name>
</gene>
<evidence type="ECO:0000313" key="2">
    <source>
        <dbReference type="Proteomes" id="UP000267096"/>
    </source>
</evidence>
<dbReference type="AlphaFoldDB" id="A0A0M3JUB4"/>